<feature type="region of interest" description="Disordered" evidence="2">
    <location>
        <begin position="455"/>
        <end position="481"/>
    </location>
</feature>
<feature type="compositionally biased region" description="Acidic residues" evidence="2">
    <location>
        <begin position="661"/>
        <end position="673"/>
    </location>
</feature>
<dbReference type="Proteomes" id="UP000729913">
    <property type="component" value="Unassembled WGS sequence"/>
</dbReference>
<dbReference type="PANTHER" id="PTHR14140">
    <property type="entry name" value="E3 UBIQUITIN-PROTEIN LIGASE UHRF-RELATED"/>
    <property type="match status" value="1"/>
</dbReference>
<dbReference type="EMBL" id="JAAOIC020000067">
    <property type="protein sequence ID" value="KAG8034942.1"/>
    <property type="molecule type" value="Genomic_DNA"/>
</dbReference>
<accession>A0A8J5QW37</accession>
<sequence>MAKNALNVNFYPNTLKDNDAILRKLRSRSKINNKTQEEWSKLFTKLNTESKRQSSKTSDVRQIHIGSSEDVTYGVIEGFPSGSWWGIRMDCARDKVHKSFDNDIDEGIFGVASICTSHVNTTNDVDLGTYLTFTGGKYNQSKPNDPLLTNFNNHIPLRLIRSYNLANEFAPKTGYRYDGLYIVASCWIGINAKDSTRHYKYALARLNHQEPPPWVTQTRIVTRQSSSQKYPPKSCGLYKCHMYGCRSQESNKFKSCESEVEKVKLKPAELPGEKEKETGSPLLLNNSLNFISKPYKLQNTNISIRTELYDSSPNPQQDVKKTPMTYCRVYNKTKTEGKKLDLELKKAQEDKISECKNLFNMDSRASTRASVGSESSGLSEKKVDLQKAVVEIETMTPEQMLNLIIKKRYNPTGKLLIGSIIGLPENDVGKNLNVGKVRDREGGKVKSKINQAFRETRSTTKSQEVKINRSKSKKSAPRKRRNELANLTIDANFGANLRGQCIQTRTMKNRRLRCPAIILSKRKDLSNYITNYPRVELSRKGKIIAAAKKTQIGGCKRHTIVKSKEAERKHQVQGHLRDRNNCNNSNNNILKRRNNKIVNTESKLIKPRMVDASTQCIATKDATTFVNMETQSKKNEESLVKIEVIDLEDEEEMEEVKSEFEDSNSEEEEEEESPREKKSYSGNDINIDNDNSSAFVALSDRDMRVARLRSIGFKPIEPVIVSENGSFIQYYNCDPSTSSLHAVADRQVDEQYNKYTSEENNVVQYMDHELHFQDIEEEAGKLKHDYKISESNVNVNKGDYLSGKKRRCSSSEEEFQDDGSKNFDDDQAPWHGWSTYIANR</sequence>
<comment type="caution">
    <text evidence="4">The sequence shown here is derived from an EMBL/GenBank/DDBJ whole genome shotgun (WGS) entry which is preliminary data.</text>
</comment>
<evidence type="ECO:0000259" key="3">
    <source>
        <dbReference type="PROSITE" id="PS51015"/>
    </source>
</evidence>
<evidence type="ECO:0000256" key="1">
    <source>
        <dbReference type="PROSITE-ProRule" id="PRU00358"/>
    </source>
</evidence>
<dbReference type="AlphaFoldDB" id="A0A8J5QW37"/>
<evidence type="ECO:0000313" key="4">
    <source>
        <dbReference type="EMBL" id="KAG8034942.1"/>
    </source>
</evidence>
<feature type="region of interest" description="Disordered" evidence="2">
    <location>
        <begin position="649"/>
        <end position="686"/>
    </location>
</feature>
<feature type="region of interest" description="Disordered" evidence="2">
    <location>
        <begin position="807"/>
        <end position="827"/>
    </location>
</feature>
<comment type="subcellular location">
    <subcellularLocation>
        <location evidence="1">Nucleus</location>
    </subcellularLocation>
</comment>
<dbReference type="OrthoDB" id="2270193at2759"/>
<organism evidence="4 5">
    <name type="scientific">Cotesia typhae</name>
    <dbReference type="NCBI Taxonomy" id="2053667"/>
    <lineage>
        <taxon>Eukaryota</taxon>
        <taxon>Metazoa</taxon>
        <taxon>Ecdysozoa</taxon>
        <taxon>Arthropoda</taxon>
        <taxon>Hexapoda</taxon>
        <taxon>Insecta</taxon>
        <taxon>Pterygota</taxon>
        <taxon>Neoptera</taxon>
        <taxon>Endopterygota</taxon>
        <taxon>Hymenoptera</taxon>
        <taxon>Apocrita</taxon>
        <taxon>Ichneumonoidea</taxon>
        <taxon>Braconidae</taxon>
        <taxon>Microgastrinae</taxon>
        <taxon>Cotesia</taxon>
    </lineage>
</organism>
<dbReference type="GO" id="GO:0044027">
    <property type="term" value="P:negative regulation of gene expression via chromosomal CpG island methylation"/>
    <property type="evidence" value="ECO:0007669"/>
    <property type="project" value="TreeGrafter"/>
</dbReference>
<reference evidence="4" key="1">
    <citation type="submission" date="2020-03" db="EMBL/GenBank/DDBJ databases">
        <authorList>
            <person name="Chebbi M.A."/>
            <person name="Drezen J.M."/>
        </authorList>
    </citation>
    <scope>NUCLEOTIDE SEQUENCE</scope>
    <source>
        <tissue evidence="4">Whole body</tissue>
    </source>
</reference>
<keyword evidence="1" id="KW-0539">Nucleus</keyword>
<protein>
    <recommendedName>
        <fullName evidence="3">YDG domain-containing protein</fullName>
    </recommendedName>
</protein>
<reference evidence="4" key="2">
    <citation type="submission" date="2021-04" db="EMBL/GenBank/DDBJ databases">
        <title>Genome-wide patterns of bracovirus chromosomal integration into multiple host tissues during parasitism.</title>
        <authorList>
            <person name="Chebbi M.A.C."/>
        </authorList>
    </citation>
    <scope>NUCLEOTIDE SEQUENCE</scope>
    <source>
        <tissue evidence="4">Whole body</tissue>
    </source>
</reference>
<name>A0A8J5QW37_9HYME</name>
<dbReference type="GO" id="GO:0061630">
    <property type="term" value="F:ubiquitin protein ligase activity"/>
    <property type="evidence" value="ECO:0007669"/>
    <property type="project" value="TreeGrafter"/>
</dbReference>
<dbReference type="Pfam" id="PF02182">
    <property type="entry name" value="SAD_SRA"/>
    <property type="match status" value="1"/>
</dbReference>
<feature type="domain" description="YDG" evidence="3">
    <location>
        <begin position="74"/>
        <end position="205"/>
    </location>
</feature>
<dbReference type="SMART" id="SM00466">
    <property type="entry name" value="SRA"/>
    <property type="match status" value="1"/>
</dbReference>
<dbReference type="InterPro" id="IPR003105">
    <property type="entry name" value="SRA_YDG"/>
</dbReference>
<evidence type="ECO:0000313" key="5">
    <source>
        <dbReference type="Proteomes" id="UP000729913"/>
    </source>
</evidence>
<dbReference type="PROSITE" id="PS51015">
    <property type="entry name" value="YDG"/>
    <property type="match status" value="1"/>
</dbReference>
<proteinExistence type="predicted"/>
<evidence type="ECO:0000256" key="2">
    <source>
        <dbReference type="SAM" id="MobiDB-lite"/>
    </source>
</evidence>
<dbReference type="PANTHER" id="PTHR14140:SF27">
    <property type="entry name" value="OS04G0289800 PROTEIN"/>
    <property type="match status" value="1"/>
</dbReference>
<dbReference type="GO" id="GO:0005634">
    <property type="term" value="C:nucleus"/>
    <property type="evidence" value="ECO:0007669"/>
    <property type="project" value="UniProtKB-SubCell"/>
</dbReference>
<dbReference type="InterPro" id="IPR045134">
    <property type="entry name" value="UHRF1/2-like"/>
</dbReference>
<feature type="compositionally biased region" description="Basic and acidic residues" evidence="2">
    <location>
        <begin position="455"/>
        <end position="467"/>
    </location>
</feature>
<dbReference type="GO" id="GO:0016567">
    <property type="term" value="P:protein ubiquitination"/>
    <property type="evidence" value="ECO:0007669"/>
    <property type="project" value="TreeGrafter"/>
</dbReference>
<feature type="compositionally biased region" description="Basic residues" evidence="2">
    <location>
        <begin position="468"/>
        <end position="481"/>
    </location>
</feature>
<gene>
    <name evidence="4" type="ORF">G9C98_008018</name>
</gene>
<keyword evidence="5" id="KW-1185">Reference proteome</keyword>